<gene>
    <name evidence="1" type="ORF">JOF35_001387</name>
</gene>
<reference evidence="1 2" key="1">
    <citation type="submission" date="2023-07" db="EMBL/GenBank/DDBJ databases">
        <title>Sequencing the genomes of 1000 actinobacteria strains.</title>
        <authorList>
            <person name="Klenk H.-P."/>
        </authorList>
    </citation>
    <scope>NUCLEOTIDE SEQUENCE [LARGE SCALE GENOMIC DNA]</scope>
    <source>
        <strain evidence="1 2">DSM 41600</strain>
    </source>
</reference>
<comment type="caution">
    <text evidence="1">The sequence shown here is derived from an EMBL/GenBank/DDBJ whole genome shotgun (WGS) entry which is preliminary data.</text>
</comment>
<proteinExistence type="predicted"/>
<dbReference type="RefSeq" id="WP_307110257.1">
    <property type="nucleotide sequence ID" value="NZ_JAURUE010000001.1"/>
</dbReference>
<protein>
    <submittedName>
        <fullName evidence="1">Uncharacterized protein</fullName>
    </submittedName>
</protein>
<dbReference type="EMBL" id="JAURUE010000001">
    <property type="protein sequence ID" value="MDP9609110.1"/>
    <property type="molecule type" value="Genomic_DNA"/>
</dbReference>
<organism evidence="1 2">
    <name type="scientific">Streptomyces demainii</name>
    <dbReference type="NCBI Taxonomy" id="588122"/>
    <lineage>
        <taxon>Bacteria</taxon>
        <taxon>Bacillati</taxon>
        <taxon>Actinomycetota</taxon>
        <taxon>Actinomycetes</taxon>
        <taxon>Kitasatosporales</taxon>
        <taxon>Streptomycetaceae</taxon>
        <taxon>Streptomyces</taxon>
    </lineage>
</organism>
<sequence length="333" mass="37414">MPTLLYYPLVRSPQEVLHQALLYWDDMASVVPMDPEAYEEAVSDELKDLRERGLYHPIVLGTQYRQPLDDMLHLEVLTRELRELAAGPPSPQLSVMDAFLFRSKLGHFLEEEIIRLGLGRRLEGSARWRGAGLAVSREVRLLLLGTLAQEVAFTTDTRAYMPYTDQRSAHETSLRPMAPGFGVAAWRVELGRLLPMPAPGTPTSEVLAFRDRYADERERLMGATQTMLSDLRREWEHPADVLERMRVALKQAREDYEAAAQASRMAWVQRSISVTAGVATAAVGALVVPDLAWVAGIAGSIGFNIATREVRPLFRARNGHPFSYLHQVDRELA</sequence>
<name>A0ABT9KLQ2_9ACTN</name>
<keyword evidence="2" id="KW-1185">Reference proteome</keyword>
<dbReference type="Proteomes" id="UP001234880">
    <property type="component" value="Unassembled WGS sequence"/>
</dbReference>
<evidence type="ECO:0000313" key="2">
    <source>
        <dbReference type="Proteomes" id="UP001234880"/>
    </source>
</evidence>
<accession>A0ABT9KLQ2</accession>
<evidence type="ECO:0000313" key="1">
    <source>
        <dbReference type="EMBL" id="MDP9609110.1"/>
    </source>
</evidence>